<keyword evidence="3" id="KW-0862">Zinc</keyword>
<dbReference type="EMBL" id="ML005374">
    <property type="protein sequence ID" value="RKP18766.1"/>
    <property type="molecule type" value="Genomic_DNA"/>
</dbReference>
<dbReference type="SMART" id="SM00154">
    <property type="entry name" value="ZnF_AN1"/>
    <property type="match status" value="1"/>
</dbReference>
<dbReference type="Pfam" id="PF01428">
    <property type="entry name" value="zf-AN1"/>
    <property type="match status" value="1"/>
</dbReference>
<dbReference type="InterPro" id="IPR035896">
    <property type="entry name" value="AN1-like_Znf"/>
</dbReference>
<dbReference type="Gene3D" id="4.10.1110.10">
    <property type="entry name" value="AN1-like Zinc finger"/>
    <property type="match status" value="1"/>
</dbReference>
<evidence type="ECO:0000313" key="6">
    <source>
        <dbReference type="Proteomes" id="UP000281549"/>
    </source>
</evidence>
<dbReference type="SUPFAM" id="SSF118310">
    <property type="entry name" value="AN1-like Zinc finger"/>
    <property type="match status" value="1"/>
</dbReference>
<evidence type="ECO:0000313" key="5">
    <source>
        <dbReference type="EMBL" id="RKP18766.1"/>
    </source>
</evidence>
<gene>
    <name evidence="5" type="ORF">ROZALSC1DRAFT_22910</name>
</gene>
<name>A0A4P9YGW5_ROZAC</name>
<dbReference type="AlphaFoldDB" id="A0A4P9YGW5"/>
<accession>A0A4P9YGW5</accession>
<evidence type="ECO:0000256" key="3">
    <source>
        <dbReference type="ARBA" id="ARBA00022833"/>
    </source>
</evidence>
<dbReference type="InterPro" id="IPR000058">
    <property type="entry name" value="Znf_AN1"/>
</dbReference>
<dbReference type="GO" id="GO:0008270">
    <property type="term" value="F:zinc ion binding"/>
    <property type="evidence" value="ECO:0007669"/>
    <property type="project" value="UniProtKB-KW"/>
</dbReference>
<proteinExistence type="predicted"/>
<evidence type="ECO:0000259" key="4">
    <source>
        <dbReference type="SMART" id="SM00154"/>
    </source>
</evidence>
<protein>
    <recommendedName>
        <fullName evidence="4">AN1-type domain-containing protein</fullName>
    </recommendedName>
</protein>
<keyword evidence="2" id="KW-0863">Zinc-finger</keyword>
<evidence type="ECO:0000256" key="1">
    <source>
        <dbReference type="ARBA" id="ARBA00022723"/>
    </source>
</evidence>
<organism evidence="5 6">
    <name type="scientific">Rozella allomycis (strain CSF55)</name>
    <dbReference type="NCBI Taxonomy" id="988480"/>
    <lineage>
        <taxon>Eukaryota</taxon>
        <taxon>Fungi</taxon>
        <taxon>Fungi incertae sedis</taxon>
        <taxon>Cryptomycota</taxon>
        <taxon>Cryptomycota incertae sedis</taxon>
        <taxon>Rozella</taxon>
    </lineage>
</organism>
<reference evidence="6" key="1">
    <citation type="journal article" date="2018" name="Nat. Microbiol.">
        <title>Leveraging single-cell genomics to expand the fungal tree of life.</title>
        <authorList>
            <person name="Ahrendt S.R."/>
            <person name="Quandt C.A."/>
            <person name="Ciobanu D."/>
            <person name="Clum A."/>
            <person name="Salamov A."/>
            <person name="Andreopoulos B."/>
            <person name="Cheng J.F."/>
            <person name="Woyke T."/>
            <person name="Pelin A."/>
            <person name="Henrissat B."/>
            <person name="Reynolds N.K."/>
            <person name="Benny G.L."/>
            <person name="Smith M.E."/>
            <person name="James T.Y."/>
            <person name="Grigoriev I.V."/>
        </authorList>
    </citation>
    <scope>NUCLEOTIDE SEQUENCE [LARGE SCALE GENOMIC DNA]</scope>
    <source>
        <strain evidence="6">CSF55</strain>
    </source>
</reference>
<sequence>MELNIGKNCEHPFCNTLVLITEVLHLINAQVEPKYAHFVKSNRIEMPNVHFVMYRLMINTRHSKKTCSMDTCGIQSLVMASCKFCSKSYCLKHRDETIHGCKSFTAKQVANTSSEAIKLAREKLRFGKLNKRVEFMKMKMKAAVIKISD</sequence>
<dbReference type="Proteomes" id="UP000281549">
    <property type="component" value="Unassembled WGS sequence"/>
</dbReference>
<keyword evidence="1" id="KW-0479">Metal-binding</keyword>
<evidence type="ECO:0000256" key="2">
    <source>
        <dbReference type="ARBA" id="ARBA00022771"/>
    </source>
</evidence>
<feature type="domain" description="AN1-type" evidence="4">
    <location>
        <begin position="67"/>
        <end position="106"/>
    </location>
</feature>